<name>A0AAD2FC67_9STRA</name>
<sequence length="529" mass="57543">MRQSEPKTGLHTASGTRRELVHLAMPWALLVLTAVVGAAALALASKEEGENASHYYSLESGETFDWNRLLSESASSEHHHHHKHVYEEAHKNLLPLSFSDKIGFTCAIVGLMIAAGGGIGGGGVLVPIYILVMGFTPKHAIPLSNITVFGGAIANSFLNAKKRHPLTDRPLVDWDLILVMEPLTIAGALMGAFLNKILPEKFLVTMLVLLLSFTAYTTLKKAIKMYKLETIKMREQGFKPDGTKTSELTQIKNDEEAEDQAASSSDLVENMELQEGESPSEKENEKNYSAELAVILEEERFAPKMNINILIGLFVVILTMNLMKGGGAFPSPIGIQCGSGMFWATNLGMLIWILFITWYARSYLVKRFETKARVGYKYVEGDIQWDKRATVVYPGICCLAGFFAGMFGVGGGIVKGPLMLAMGVHPAVASASSACMILFTSFTATTSFFVFGLLDRQYGPICFLIGLVATYFGQIGLSILMKRAQRNSYIAFSIGGVVLLSALLMTIQSLLSMAEGEHHNSGGICGNDS</sequence>
<feature type="transmembrane region" description="Helical" evidence="6">
    <location>
        <begin position="102"/>
        <end position="132"/>
    </location>
</feature>
<evidence type="ECO:0008006" key="9">
    <source>
        <dbReference type="Google" id="ProtNLM"/>
    </source>
</evidence>
<dbReference type="Proteomes" id="UP001295423">
    <property type="component" value="Unassembled WGS sequence"/>
</dbReference>
<accession>A0AAD2FC67</accession>
<evidence type="ECO:0000256" key="4">
    <source>
        <dbReference type="ARBA" id="ARBA00023136"/>
    </source>
</evidence>
<feature type="transmembrane region" description="Helical" evidence="6">
    <location>
        <begin position="391"/>
        <end position="414"/>
    </location>
</feature>
<evidence type="ECO:0000313" key="8">
    <source>
        <dbReference type="Proteomes" id="UP001295423"/>
    </source>
</evidence>
<feature type="transmembrane region" description="Helical" evidence="6">
    <location>
        <begin position="341"/>
        <end position="360"/>
    </location>
</feature>
<feature type="transmembrane region" description="Helical" evidence="6">
    <location>
        <begin position="487"/>
        <end position="507"/>
    </location>
</feature>
<dbReference type="GO" id="GO:0031464">
    <property type="term" value="C:Cul4A-RING E3 ubiquitin ligase complex"/>
    <property type="evidence" value="ECO:0007669"/>
    <property type="project" value="TreeGrafter"/>
</dbReference>
<feature type="transmembrane region" description="Helical" evidence="6">
    <location>
        <begin position="20"/>
        <end position="44"/>
    </location>
</feature>
<dbReference type="AlphaFoldDB" id="A0AAD2FC67"/>
<evidence type="ECO:0000256" key="5">
    <source>
        <dbReference type="SAM" id="MobiDB-lite"/>
    </source>
</evidence>
<evidence type="ECO:0000256" key="3">
    <source>
        <dbReference type="ARBA" id="ARBA00022989"/>
    </source>
</evidence>
<evidence type="ECO:0000256" key="2">
    <source>
        <dbReference type="ARBA" id="ARBA00022692"/>
    </source>
</evidence>
<feature type="region of interest" description="Disordered" evidence="5">
    <location>
        <begin position="239"/>
        <end position="266"/>
    </location>
</feature>
<feature type="transmembrane region" description="Helical" evidence="6">
    <location>
        <begin position="171"/>
        <end position="190"/>
    </location>
</feature>
<comment type="subcellular location">
    <subcellularLocation>
        <location evidence="1">Membrane</location>
        <topology evidence="1">Multi-pass membrane protein</topology>
    </subcellularLocation>
</comment>
<dbReference type="InterPro" id="IPR002781">
    <property type="entry name" value="TM_pro_TauE-like"/>
</dbReference>
<proteinExistence type="predicted"/>
<keyword evidence="3 6" id="KW-1133">Transmembrane helix</keyword>
<feature type="transmembrane region" description="Helical" evidence="6">
    <location>
        <begin position="426"/>
        <end position="454"/>
    </location>
</feature>
<keyword evidence="4 6" id="KW-0472">Membrane</keyword>
<evidence type="ECO:0000313" key="7">
    <source>
        <dbReference type="EMBL" id="CAJ1905118.1"/>
    </source>
</evidence>
<comment type="caution">
    <text evidence="7">The sequence shown here is derived from an EMBL/GenBank/DDBJ whole genome shotgun (WGS) entry which is preliminary data.</text>
</comment>
<dbReference type="Pfam" id="PF01925">
    <property type="entry name" value="TauE"/>
    <property type="match status" value="2"/>
</dbReference>
<dbReference type="GO" id="GO:0016567">
    <property type="term" value="P:protein ubiquitination"/>
    <property type="evidence" value="ECO:0007669"/>
    <property type="project" value="TreeGrafter"/>
</dbReference>
<feature type="transmembrane region" description="Helical" evidence="6">
    <location>
        <begin position="461"/>
        <end position="481"/>
    </location>
</feature>
<dbReference type="PANTHER" id="PTHR14255">
    <property type="entry name" value="CEREBLON"/>
    <property type="match status" value="1"/>
</dbReference>
<organism evidence="7 8">
    <name type="scientific">Cylindrotheca closterium</name>
    <dbReference type="NCBI Taxonomy" id="2856"/>
    <lineage>
        <taxon>Eukaryota</taxon>
        <taxon>Sar</taxon>
        <taxon>Stramenopiles</taxon>
        <taxon>Ochrophyta</taxon>
        <taxon>Bacillariophyta</taxon>
        <taxon>Bacillariophyceae</taxon>
        <taxon>Bacillariophycidae</taxon>
        <taxon>Bacillariales</taxon>
        <taxon>Bacillariaceae</taxon>
        <taxon>Cylindrotheca</taxon>
    </lineage>
</organism>
<protein>
    <recommendedName>
        <fullName evidence="9">Sulfite exporter TauE/SafE</fullName>
    </recommendedName>
</protein>
<reference evidence="7" key="1">
    <citation type="submission" date="2023-08" db="EMBL/GenBank/DDBJ databases">
        <authorList>
            <person name="Audoor S."/>
            <person name="Bilcke G."/>
        </authorList>
    </citation>
    <scope>NUCLEOTIDE SEQUENCE</scope>
</reference>
<dbReference type="GO" id="GO:0016020">
    <property type="term" value="C:membrane"/>
    <property type="evidence" value="ECO:0007669"/>
    <property type="project" value="UniProtKB-SubCell"/>
</dbReference>
<evidence type="ECO:0000256" key="1">
    <source>
        <dbReference type="ARBA" id="ARBA00004141"/>
    </source>
</evidence>
<dbReference type="EMBL" id="CAKOGP040000001">
    <property type="protein sequence ID" value="CAJ1905118.1"/>
    <property type="molecule type" value="Genomic_DNA"/>
</dbReference>
<keyword evidence="2 6" id="KW-0812">Transmembrane</keyword>
<evidence type="ECO:0000256" key="6">
    <source>
        <dbReference type="SAM" id="Phobius"/>
    </source>
</evidence>
<feature type="transmembrane region" description="Helical" evidence="6">
    <location>
        <begin position="202"/>
        <end position="219"/>
    </location>
</feature>
<feature type="transmembrane region" description="Helical" evidence="6">
    <location>
        <begin position="309"/>
        <end position="329"/>
    </location>
</feature>
<gene>
    <name evidence="7" type="ORF">CYCCA115_LOCUS422</name>
</gene>
<keyword evidence="8" id="KW-1185">Reference proteome</keyword>
<dbReference type="PANTHER" id="PTHR14255:SF3">
    <property type="entry name" value="SULFITE EXPORTER TAUE_SAFE FAMILY PROTEIN 5-RELATED"/>
    <property type="match status" value="1"/>
</dbReference>